<evidence type="ECO:0000256" key="1">
    <source>
        <dbReference type="ARBA" id="ARBA00022679"/>
    </source>
</evidence>
<protein>
    <submittedName>
        <fullName evidence="2">Uncharacterized protein</fullName>
    </submittedName>
</protein>
<dbReference type="EMBL" id="JAULSU010000007">
    <property type="protein sequence ID" value="KAK0612074.1"/>
    <property type="molecule type" value="Genomic_DNA"/>
</dbReference>
<evidence type="ECO:0000313" key="3">
    <source>
        <dbReference type="Proteomes" id="UP001175000"/>
    </source>
</evidence>
<organism evidence="2 3">
    <name type="scientific">Immersiella caudata</name>
    <dbReference type="NCBI Taxonomy" id="314043"/>
    <lineage>
        <taxon>Eukaryota</taxon>
        <taxon>Fungi</taxon>
        <taxon>Dikarya</taxon>
        <taxon>Ascomycota</taxon>
        <taxon>Pezizomycotina</taxon>
        <taxon>Sordariomycetes</taxon>
        <taxon>Sordariomycetidae</taxon>
        <taxon>Sordariales</taxon>
        <taxon>Lasiosphaeriaceae</taxon>
        <taxon>Immersiella</taxon>
    </lineage>
</organism>
<keyword evidence="1" id="KW-0808">Transferase</keyword>
<dbReference type="Pfam" id="PF02458">
    <property type="entry name" value="Transferase"/>
    <property type="match status" value="1"/>
</dbReference>
<accession>A0AA39U6H7</accession>
<sequence>MDHTDAKKAWISSLTEEYPLTAIDHAAPKIYTRIAYGFPFRSSNDLDIIAATRYLLNSFRRALTCFPFLGGQILHPKDDKLPQLIYSRDPANLNINRYRDEVFDVKCGKGITDYPWTWERLQAAGVPPDAIDKDILSLSPDHPENSSGKFYHPVTLRASFIPGGLILCFAFHHAIADGASYRAFYQCMFDSSRQFDEHAFNASVIRRKNLNSLLGKERAGAQIVDITNLPQYDFNFCPPSVQPPVADVPRSVTKILRLPAARILAMKQEACAYLRSVRGPSAFVSSADTICGLAWLHVTRARLDHLDPNETTRFATAVDIRNRMIPNLDEEAYIGNMYLRAMTDKGVRVKDLVNVSDASAPVTLRDIAEAAWLIRKAIQAFENTSHICENLALLANVFHGADPDHISHASGLALNKQRTGLDNSVWVNTGADIEFGIPGTGGGKPEWARKTYSANEGNLNVLPRKGGTRGSADWEILLVLREDAMNKLMGEKEMGAYLVKAPAVASDDVPIQARAHL</sequence>
<proteinExistence type="predicted"/>
<name>A0AA39U6H7_9PEZI</name>
<dbReference type="Proteomes" id="UP001175000">
    <property type="component" value="Unassembled WGS sequence"/>
</dbReference>
<keyword evidence="3" id="KW-1185">Reference proteome</keyword>
<dbReference type="InterPro" id="IPR023213">
    <property type="entry name" value="CAT-like_dom_sf"/>
</dbReference>
<dbReference type="Gene3D" id="3.30.559.10">
    <property type="entry name" value="Chloramphenicol acetyltransferase-like domain"/>
    <property type="match status" value="2"/>
</dbReference>
<reference evidence="2" key="1">
    <citation type="submission" date="2023-06" db="EMBL/GenBank/DDBJ databases">
        <title>Genome-scale phylogeny and comparative genomics of the fungal order Sordariales.</title>
        <authorList>
            <consortium name="Lawrence Berkeley National Laboratory"/>
            <person name="Hensen N."/>
            <person name="Bonometti L."/>
            <person name="Westerberg I."/>
            <person name="Brannstrom I.O."/>
            <person name="Guillou S."/>
            <person name="Cros-Aarteil S."/>
            <person name="Calhoun S."/>
            <person name="Haridas S."/>
            <person name="Kuo A."/>
            <person name="Mondo S."/>
            <person name="Pangilinan J."/>
            <person name="Riley R."/>
            <person name="Labutti K."/>
            <person name="Andreopoulos B."/>
            <person name="Lipzen A."/>
            <person name="Chen C."/>
            <person name="Yanf M."/>
            <person name="Daum C."/>
            <person name="Ng V."/>
            <person name="Clum A."/>
            <person name="Steindorff A."/>
            <person name="Ohm R."/>
            <person name="Martin F."/>
            <person name="Silar P."/>
            <person name="Natvig D."/>
            <person name="Lalanne C."/>
            <person name="Gautier V."/>
            <person name="Ament-Velasquez S.L."/>
            <person name="Kruys A."/>
            <person name="Hutchinson M.I."/>
            <person name="Powell A.J."/>
            <person name="Barry K."/>
            <person name="Miller A.N."/>
            <person name="Grigoriev I.V."/>
            <person name="Debuchy R."/>
            <person name="Gladieux P."/>
            <person name="Thoren M.H."/>
            <person name="Johannesson H."/>
        </authorList>
    </citation>
    <scope>NUCLEOTIDE SEQUENCE</scope>
    <source>
        <strain evidence="2">CBS 606.72</strain>
    </source>
</reference>
<comment type="caution">
    <text evidence="2">The sequence shown here is derived from an EMBL/GenBank/DDBJ whole genome shotgun (WGS) entry which is preliminary data.</text>
</comment>
<dbReference type="PANTHER" id="PTHR31896:SF64">
    <property type="entry name" value="TRICHOTHECENE 3-O-ACETYLTRANSFERASE"/>
    <property type="match status" value="1"/>
</dbReference>
<evidence type="ECO:0000313" key="2">
    <source>
        <dbReference type="EMBL" id="KAK0612074.1"/>
    </source>
</evidence>
<dbReference type="PANTHER" id="PTHR31896">
    <property type="entry name" value="FAMILY REGULATORY PROTEIN, PUTATIVE (AFU_ORTHOLOGUE AFUA_3G14730)-RELATED"/>
    <property type="match status" value="1"/>
</dbReference>
<gene>
    <name evidence="2" type="ORF">B0T14DRAFT_571909</name>
</gene>
<dbReference type="GO" id="GO:0016740">
    <property type="term" value="F:transferase activity"/>
    <property type="evidence" value="ECO:0007669"/>
    <property type="project" value="UniProtKB-KW"/>
</dbReference>
<dbReference type="AlphaFoldDB" id="A0AA39U6H7"/>
<dbReference type="InterPro" id="IPR051283">
    <property type="entry name" value="Sec_Metabolite_Acyltrans"/>
</dbReference>